<organism evidence="1 2">
    <name type="scientific">Streptomyces pini</name>
    <dbReference type="NCBI Taxonomy" id="1520580"/>
    <lineage>
        <taxon>Bacteria</taxon>
        <taxon>Bacillati</taxon>
        <taxon>Actinomycetota</taxon>
        <taxon>Actinomycetes</taxon>
        <taxon>Kitasatosporales</taxon>
        <taxon>Streptomycetaceae</taxon>
        <taxon>Streptomyces</taxon>
    </lineage>
</organism>
<accession>A0A1I3UHS3</accession>
<reference evidence="2" key="1">
    <citation type="submission" date="2016-10" db="EMBL/GenBank/DDBJ databases">
        <authorList>
            <person name="Varghese N."/>
            <person name="Submissions S."/>
        </authorList>
    </citation>
    <scope>NUCLEOTIDE SEQUENCE [LARGE SCALE GENOMIC DNA]</scope>
    <source>
        <strain evidence="2">PL19</strain>
    </source>
</reference>
<dbReference type="AlphaFoldDB" id="A0A1I3UHS3"/>
<dbReference type="RefSeq" id="WP_245793360.1">
    <property type="nucleotide sequence ID" value="NZ_FOSG01000001.1"/>
</dbReference>
<sequence>MSTHRQEDPLEQDPVTVGMRFAEIVTGTVISEEPPHPDSPLGRVTAFTAEHGGDALTPEHIRAAVEGRPLPPPA</sequence>
<evidence type="ECO:0000313" key="1">
    <source>
        <dbReference type="EMBL" id="SFJ83034.1"/>
    </source>
</evidence>
<proteinExistence type="predicted"/>
<dbReference type="EMBL" id="FOSG01000001">
    <property type="protein sequence ID" value="SFJ83034.1"/>
    <property type="molecule type" value="Genomic_DNA"/>
</dbReference>
<name>A0A1I3UHS3_9ACTN</name>
<keyword evidence="2" id="KW-1185">Reference proteome</keyword>
<gene>
    <name evidence="1" type="ORF">SAMN05192584_101526</name>
</gene>
<evidence type="ECO:0000313" key="2">
    <source>
        <dbReference type="Proteomes" id="UP000198928"/>
    </source>
</evidence>
<dbReference type="Proteomes" id="UP000198928">
    <property type="component" value="Unassembled WGS sequence"/>
</dbReference>
<protein>
    <submittedName>
        <fullName evidence="1">Uncharacterized protein</fullName>
    </submittedName>
</protein>